<name>A0A9P9DT41_9PLEO</name>
<dbReference type="OrthoDB" id="2735536at2759"/>
<accession>A0A9P9DT41</accession>
<evidence type="ECO:0000313" key="5">
    <source>
        <dbReference type="Proteomes" id="UP000700596"/>
    </source>
</evidence>
<keyword evidence="1" id="KW-0560">Oxidoreductase</keyword>
<comment type="caution">
    <text evidence="4">The sequence shown here is derived from an EMBL/GenBank/DDBJ whole genome shotgun (WGS) entry which is preliminary data.</text>
</comment>
<evidence type="ECO:0000259" key="3">
    <source>
        <dbReference type="Pfam" id="PF01370"/>
    </source>
</evidence>
<evidence type="ECO:0000313" key="4">
    <source>
        <dbReference type="EMBL" id="KAH7125245.1"/>
    </source>
</evidence>
<dbReference type="Proteomes" id="UP000700596">
    <property type="component" value="Unassembled WGS sequence"/>
</dbReference>
<sequence length="351" mass="38801">MPHTLVTGANSFVAPHIINELIAEGHTVTGSVRRESAGQSILKEHPEWNGKLDFIVIQDYSDQAALDTVFKNHKFDHVVHVAAPMPGNPQLVDYDRDFLRPSVDSNLTLLKAAKAYAPTLKSIAVTGSVNSITTGAVEDNKAREYTNESWNDITPESARELKSDFISYCSSKKESELALWEFVKSEKPNFSVTVLLPALIFGPPLQPLTDLKNLNLSVGLVYRYFNGSFDELPNTHSAIFPSYVDVRDLASAHVRALTTPEAANKRFLIGGEPLTSSLIVNTLRTLSDKGVLPSDFKNRLPKDTGKDTDLSLPRIRAEEGNKVFKLNLRNAEETFGDLAKKVLELEKKQGI</sequence>
<reference evidence="4" key="1">
    <citation type="journal article" date="2021" name="Nat. Commun.">
        <title>Genetic determinants of endophytism in the Arabidopsis root mycobiome.</title>
        <authorList>
            <person name="Mesny F."/>
            <person name="Miyauchi S."/>
            <person name="Thiergart T."/>
            <person name="Pickel B."/>
            <person name="Atanasova L."/>
            <person name="Karlsson M."/>
            <person name="Huettel B."/>
            <person name="Barry K.W."/>
            <person name="Haridas S."/>
            <person name="Chen C."/>
            <person name="Bauer D."/>
            <person name="Andreopoulos W."/>
            <person name="Pangilinan J."/>
            <person name="LaButti K."/>
            <person name="Riley R."/>
            <person name="Lipzen A."/>
            <person name="Clum A."/>
            <person name="Drula E."/>
            <person name="Henrissat B."/>
            <person name="Kohler A."/>
            <person name="Grigoriev I.V."/>
            <person name="Martin F.M."/>
            <person name="Hacquard S."/>
        </authorList>
    </citation>
    <scope>NUCLEOTIDE SEQUENCE</scope>
    <source>
        <strain evidence="4">MPI-CAGE-CH-0243</strain>
    </source>
</reference>
<dbReference type="Pfam" id="PF01370">
    <property type="entry name" value="Epimerase"/>
    <property type="match status" value="1"/>
</dbReference>
<dbReference type="InterPro" id="IPR036291">
    <property type="entry name" value="NAD(P)-bd_dom_sf"/>
</dbReference>
<dbReference type="PANTHER" id="PTHR10366:SF564">
    <property type="entry name" value="STEROL-4-ALPHA-CARBOXYLATE 3-DEHYDROGENASE, DECARBOXYLATING"/>
    <property type="match status" value="1"/>
</dbReference>
<protein>
    <recommendedName>
        <fullName evidence="3">NAD-dependent epimerase/dehydratase domain-containing protein</fullName>
    </recommendedName>
</protein>
<dbReference type="InterPro" id="IPR001509">
    <property type="entry name" value="Epimerase_deHydtase"/>
</dbReference>
<dbReference type="Gene3D" id="3.40.50.720">
    <property type="entry name" value="NAD(P)-binding Rossmann-like Domain"/>
    <property type="match status" value="1"/>
</dbReference>
<dbReference type="InterPro" id="IPR050425">
    <property type="entry name" value="NAD(P)_dehydrat-like"/>
</dbReference>
<dbReference type="AlphaFoldDB" id="A0A9P9DT41"/>
<dbReference type="EMBL" id="JAGMWT010000007">
    <property type="protein sequence ID" value="KAH7125245.1"/>
    <property type="molecule type" value="Genomic_DNA"/>
</dbReference>
<dbReference type="GO" id="GO:0016616">
    <property type="term" value="F:oxidoreductase activity, acting on the CH-OH group of donors, NAD or NADP as acceptor"/>
    <property type="evidence" value="ECO:0007669"/>
    <property type="project" value="TreeGrafter"/>
</dbReference>
<comment type="similarity">
    <text evidence="2">Belongs to the NAD(P)-dependent epimerase/dehydratase family. Dihydroflavonol-4-reductase subfamily.</text>
</comment>
<gene>
    <name evidence="4" type="ORF">B0J11DRAFT_605537</name>
</gene>
<evidence type="ECO:0000256" key="2">
    <source>
        <dbReference type="ARBA" id="ARBA00023445"/>
    </source>
</evidence>
<organism evidence="4 5">
    <name type="scientific">Dendryphion nanum</name>
    <dbReference type="NCBI Taxonomy" id="256645"/>
    <lineage>
        <taxon>Eukaryota</taxon>
        <taxon>Fungi</taxon>
        <taxon>Dikarya</taxon>
        <taxon>Ascomycota</taxon>
        <taxon>Pezizomycotina</taxon>
        <taxon>Dothideomycetes</taxon>
        <taxon>Pleosporomycetidae</taxon>
        <taxon>Pleosporales</taxon>
        <taxon>Torulaceae</taxon>
        <taxon>Dendryphion</taxon>
    </lineage>
</organism>
<keyword evidence="5" id="KW-1185">Reference proteome</keyword>
<proteinExistence type="inferred from homology"/>
<dbReference type="SUPFAM" id="SSF51735">
    <property type="entry name" value="NAD(P)-binding Rossmann-fold domains"/>
    <property type="match status" value="1"/>
</dbReference>
<evidence type="ECO:0000256" key="1">
    <source>
        <dbReference type="ARBA" id="ARBA00023002"/>
    </source>
</evidence>
<dbReference type="PANTHER" id="PTHR10366">
    <property type="entry name" value="NAD DEPENDENT EPIMERASE/DEHYDRATASE"/>
    <property type="match status" value="1"/>
</dbReference>
<feature type="domain" description="NAD-dependent epimerase/dehydratase" evidence="3">
    <location>
        <begin position="5"/>
        <end position="270"/>
    </location>
</feature>